<feature type="domain" description="G-protein coupled receptors family 1 profile" evidence="6">
    <location>
        <begin position="43"/>
        <end position="339"/>
    </location>
</feature>
<dbReference type="KEGG" id="bgt:106068028"/>
<dbReference type="PROSITE" id="PS50262">
    <property type="entry name" value="G_PROTEIN_RECEP_F1_2"/>
    <property type="match status" value="1"/>
</dbReference>
<keyword evidence="2 5" id="KW-0812">Transmembrane</keyword>
<dbReference type="GO" id="GO:0004930">
    <property type="term" value="F:G protein-coupled receptor activity"/>
    <property type="evidence" value="ECO:0007669"/>
    <property type="project" value="InterPro"/>
</dbReference>
<dbReference type="Gene3D" id="1.20.1070.10">
    <property type="entry name" value="Rhodopsin 7-helix transmembrane proteins"/>
    <property type="match status" value="1"/>
</dbReference>
<organism evidence="7 8">
    <name type="scientific">Biomphalaria glabrata</name>
    <name type="common">Bloodfluke planorb</name>
    <name type="synonym">Freshwater snail</name>
    <dbReference type="NCBI Taxonomy" id="6526"/>
    <lineage>
        <taxon>Eukaryota</taxon>
        <taxon>Metazoa</taxon>
        <taxon>Spiralia</taxon>
        <taxon>Lophotrochozoa</taxon>
        <taxon>Mollusca</taxon>
        <taxon>Gastropoda</taxon>
        <taxon>Heterobranchia</taxon>
        <taxon>Euthyneura</taxon>
        <taxon>Panpulmonata</taxon>
        <taxon>Hygrophila</taxon>
        <taxon>Lymnaeoidea</taxon>
        <taxon>Planorbidae</taxon>
        <taxon>Biomphalaria</taxon>
    </lineage>
</organism>
<feature type="transmembrane region" description="Helical" evidence="5">
    <location>
        <begin position="153"/>
        <end position="176"/>
    </location>
</feature>
<evidence type="ECO:0000256" key="4">
    <source>
        <dbReference type="ARBA" id="ARBA00023136"/>
    </source>
</evidence>
<feature type="transmembrane region" description="Helical" evidence="5">
    <location>
        <begin position="120"/>
        <end position="141"/>
    </location>
</feature>
<proteinExistence type="predicted"/>
<dbReference type="InterPro" id="IPR000276">
    <property type="entry name" value="GPCR_Rhodpsn"/>
</dbReference>
<dbReference type="Proteomes" id="UP000076420">
    <property type="component" value="Unassembled WGS sequence"/>
</dbReference>
<evidence type="ECO:0000256" key="2">
    <source>
        <dbReference type="ARBA" id="ARBA00022692"/>
    </source>
</evidence>
<dbReference type="PANTHER" id="PTHR46641">
    <property type="entry name" value="FMRFAMIDE RECEPTOR-RELATED"/>
    <property type="match status" value="1"/>
</dbReference>
<evidence type="ECO:0000313" key="7">
    <source>
        <dbReference type="EnsemblMetazoa" id="BGLB028109-PA"/>
    </source>
</evidence>
<dbReference type="SUPFAM" id="SSF81321">
    <property type="entry name" value="Family A G protein-coupled receptor-like"/>
    <property type="match status" value="1"/>
</dbReference>
<feature type="transmembrane region" description="Helical" evidence="5">
    <location>
        <begin position="64"/>
        <end position="87"/>
    </location>
</feature>
<feature type="transmembrane region" description="Helical" evidence="5">
    <location>
        <begin position="280"/>
        <end position="303"/>
    </location>
</feature>
<dbReference type="InterPro" id="IPR052954">
    <property type="entry name" value="GPCR-Ligand_Int"/>
</dbReference>
<dbReference type="Pfam" id="PF00001">
    <property type="entry name" value="7tm_1"/>
    <property type="match status" value="1"/>
</dbReference>
<comment type="subcellular location">
    <subcellularLocation>
        <location evidence="1">Membrane</location>
    </subcellularLocation>
</comment>
<dbReference type="InterPro" id="IPR017452">
    <property type="entry name" value="GPCR_Rhodpsn_7TM"/>
</dbReference>
<dbReference type="VEuPathDB" id="VectorBase:BGLB028109"/>
<keyword evidence="4 5" id="KW-0472">Membrane</keyword>
<dbReference type="EnsemblMetazoa" id="BGLB028109-RA">
    <property type="protein sequence ID" value="BGLB028109-PA"/>
    <property type="gene ID" value="BGLB028109"/>
</dbReference>
<evidence type="ECO:0000259" key="6">
    <source>
        <dbReference type="PROSITE" id="PS50262"/>
    </source>
</evidence>
<gene>
    <name evidence="7" type="primary">106068028</name>
</gene>
<evidence type="ECO:0000256" key="5">
    <source>
        <dbReference type="SAM" id="Phobius"/>
    </source>
</evidence>
<reference evidence="7" key="1">
    <citation type="submission" date="2020-05" db="UniProtKB">
        <authorList>
            <consortium name="EnsemblMetazoa"/>
        </authorList>
    </citation>
    <scope>IDENTIFICATION</scope>
    <source>
        <strain evidence="7">BB02</strain>
    </source>
</reference>
<dbReference type="PANTHER" id="PTHR46641:SF2">
    <property type="entry name" value="FMRFAMIDE RECEPTOR"/>
    <property type="match status" value="1"/>
</dbReference>
<evidence type="ECO:0000313" key="8">
    <source>
        <dbReference type="Proteomes" id="UP000076420"/>
    </source>
</evidence>
<evidence type="ECO:0000256" key="1">
    <source>
        <dbReference type="ARBA" id="ARBA00004370"/>
    </source>
</evidence>
<accession>A0A2C9L7X7</accession>
<feature type="transmembrane region" description="Helical" evidence="5">
    <location>
        <begin position="22"/>
        <end position="43"/>
    </location>
</feature>
<feature type="transmembrane region" description="Helical" evidence="5">
    <location>
        <begin position="323"/>
        <end position="342"/>
    </location>
</feature>
<dbReference type="AlphaFoldDB" id="A0A2C9L7X7"/>
<dbReference type="VEuPathDB" id="VectorBase:BGLAX_050653"/>
<sequence length="356" mass="40578">MDHIESIYTLTSADILITDEEYVVIESILCAARGALAVLGVFGNIINIKTFMSMGLKDGLSISFTFLAFSDILYLSTVIARAVSFVFTTLETRSSFQTLFPIEPYGLYIFTGHAGRLPYVLSNLTTTFLAVARCLCVARPLQFKTRFSRKTTVMILFLFFCFSLASYLPVTTFMGISLQYFSKLNVTREALWVSSNTEWMDILWAIRDAFIPFASQLIIFLCFIIMANCLRASHSFRRKHDLKYSNKPTICTTNSVISGFGNGNRTKNFSRKDIQIVRQISLICVVYVVCNTPTVLINLARVYVPQFTLEKLYHNVYYTATGFKHLFQTVNASFTIIIYLTYNTKFRQTQSNRCFV</sequence>
<keyword evidence="3 5" id="KW-1133">Transmembrane helix</keyword>
<dbReference type="GO" id="GO:0016020">
    <property type="term" value="C:membrane"/>
    <property type="evidence" value="ECO:0007669"/>
    <property type="project" value="UniProtKB-SubCell"/>
</dbReference>
<protein>
    <recommendedName>
        <fullName evidence="6">G-protein coupled receptors family 1 profile domain-containing protein</fullName>
    </recommendedName>
</protein>
<evidence type="ECO:0000256" key="3">
    <source>
        <dbReference type="ARBA" id="ARBA00022989"/>
    </source>
</evidence>
<name>A0A2C9L7X7_BIOGL</name>
<dbReference type="PRINTS" id="PR00237">
    <property type="entry name" value="GPCRRHODOPSN"/>
</dbReference>
<feature type="transmembrane region" description="Helical" evidence="5">
    <location>
        <begin position="209"/>
        <end position="230"/>
    </location>
</feature>